<comment type="caution">
    <text evidence="1">The sequence shown here is derived from an EMBL/GenBank/DDBJ whole genome shotgun (WGS) entry which is preliminary data.</text>
</comment>
<accession>A0ACB9EZP5</accession>
<dbReference type="Proteomes" id="UP001055811">
    <property type="component" value="Linkage Group LG03"/>
</dbReference>
<sequence>MEAITGTSSMAATEFFTHTIELIAEACTEAHNVFVEKESFSELASYLNRLVPLLKELNKRDISNAENTFLEILNQQVKVAKQLTTDCSKKNKVYLLISCRSITKRIQDITREISHALSLIPFSQLEISASMMQELGQLCESMQSVEFKTAIADEMILEKIESGIHERNVDRSYANNLLVSIAQILGISTERATLKKEFEDFKNEIENAQLRKDQAEAIQMDQIIALLERADATCSDEEKERKYLSKRTSLGSQPLEPLQSFYCPITREVMVDPVETSSGHTFERSAIEKWLSDGSNLCPLTMIPLDSLTLRPNRTLRQSIEEWKDRNTMITIASIKSKLSKPENEEQVISCLEQIQNLCEERDIHREWIVLENYIPTLVELLAGKNREIRTRTLVLLSILAKDSDDAKDRIAKVNGVIESIVRSLGRRITEGKLAVELLLELSRNETLRNCIGMVQGCILLLVTMSNSEDTQAAINAHELLDCLSFSDQNVIQMAKANYFTHLLNRLSSGSEEVKMSMVTTLAEMEFTDHSKSSLFEKGALTPLLDLISHGNPRMKETAAKALCNLSTLQKNSTQMITQGAVTPLVNLLYNHTSSHSLQDEVASIIMHLATSTMSQDSKNTLVSLFEFDEDIDSLFSFILCTRPLVQERLLHAIYAMCHSPLASTVKSKLRQNSENEQALVVLCDNENQKVRANAVKLFFCLTQDGEDKEVIDRMGQQLVETLIKIIKSSNDVQEISSAMGIISNLTESTQLTESLLKAEGLPVISSRLQSQTHNGSSGPHKKHLTENAVGSLCHFTIPTNRESQKKVAESGLIPLLVQFLVVGTGITKRKASISLAHLSKTSIELTRPIPKGGLFRCFSPQSESACPVHKGICGVETNFCLVEANAVSPLVTLLADSDSGVCEASFDALLTLIEAERLPYGCKVLAEANAIPQIIKLLNSNISNLQEKVLNSLERIFRLVDFKIKYGNLAHMPLVDLTQRGNSKTKSLAARILGQLNVLHDQSSYF</sequence>
<proteinExistence type="predicted"/>
<evidence type="ECO:0000313" key="1">
    <source>
        <dbReference type="EMBL" id="KAI3764327.1"/>
    </source>
</evidence>
<dbReference type="EMBL" id="CM042011">
    <property type="protein sequence ID" value="KAI3764327.1"/>
    <property type="molecule type" value="Genomic_DNA"/>
</dbReference>
<name>A0ACB9EZP5_CICIN</name>
<keyword evidence="2" id="KW-1185">Reference proteome</keyword>
<reference evidence="1 2" key="2">
    <citation type="journal article" date="2022" name="Mol. Ecol. Resour.">
        <title>The genomes of chicory, endive, great burdock and yacon provide insights into Asteraceae paleo-polyploidization history and plant inulin production.</title>
        <authorList>
            <person name="Fan W."/>
            <person name="Wang S."/>
            <person name="Wang H."/>
            <person name="Wang A."/>
            <person name="Jiang F."/>
            <person name="Liu H."/>
            <person name="Zhao H."/>
            <person name="Xu D."/>
            <person name="Zhang Y."/>
        </authorList>
    </citation>
    <scope>NUCLEOTIDE SEQUENCE [LARGE SCALE GENOMIC DNA]</scope>
    <source>
        <strain evidence="2">cv. Punajuju</strain>
        <tissue evidence="1">Leaves</tissue>
    </source>
</reference>
<evidence type="ECO:0000313" key="2">
    <source>
        <dbReference type="Proteomes" id="UP001055811"/>
    </source>
</evidence>
<organism evidence="1 2">
    <name type="scientific">Cichorium intybus</name>
    <name type="common">Chicory</name>
    <dbReference type="NCBI Taxonomy" id="13427"/>
    <lineage>
        <taxon>Eukaryota</taxon>
        <taxon>Viridiplantae</taxon>
        <taxon>Streptophyta</taxon>
        <taxon>Embryophyta</taxon>
        <taxon>Tracheophyta</taxon>
        <taxon>Spermatophyta</taxon>
        <taxon>Magnoliopsida</taxon>
        <taxon>eudicotyledons</taxon>
        <taxon>Gunneridae</taxon>
        <taxon>Pentapetalae</taxon>
        <taxon>asterids</taxon>
        <taxon>campanulids</taxon>
        <taxon>Asterales</taxon>
        <taxon>Asteraceae</taxon>
        <taxon>Cichorioideae</taxon>
        <taxon>Cichorieae</taxon>
        <taxon>Cichoriinae</taxon>
        <taxon>Cichorium</taxon>
    </lineage>
</organism>
<gene>
    <name evidence="1" type="ORF">L2E82_14334</name>
</gene>
<protein>
    <submittedName>
        <fullName evidence="1">Uncharacterized protein</fullName>
    </submittedName>
</protein>
<reference evidence="2" key="1">
    <citation type="journal article" date="2022" name="Mol. Ecol. Resour.">
        <title>The genomes of chicory, endive, great burdock and yacon provide insights into Asteraceae palaeo-polyploidization history and plant inulin production.</title>
        <authorList>
            <person name="Fan W."/>
            <person name="Wang S."/>
            <person name="Wang H."/>
            <person name="Wang A."/>
            <person name="Jiang F."/>
            <person name="Liu H."/>
            <person name="Zhao H."/>
            <person name="Xu D."/>
            <person name="Zhang Y."/>
        </authorList>
    </citation>
    <scope>NUCLEOTIDE SEQUENCE [LARGE SCALE GENOMIC DNA]</scope>
    <source>
        <strain evidence="2">cv. Punajuju</strain>
    </source>
</reference>